<evidence type="ECO:0000313" key="2">
    <source>
        <dbReference type="Proteomes" id="UP000814033"/>
    </source>
</evidence>
<evidence type="ECO:0000313" key="1">
    <source>
        <dbReference type="EMBL" id="KAI0037759.1"/>
    </source>
</evidence>
<reference evidence="1" key="1">
    <citation type="submission" date="2021-02" db="EMBL/GenBank/DDBJ databases">
        <authorList>
            <consortium name="DOE Joint Genome Institute"/>
            <person name="Ahrendt S."/>
            <person name="Looney B.P."/>
            <person name="Miyauchi S."/>
            <person name="Morin E."/>
            <person name="Drula E."/>
            <person name="Courty P.E."/>
            <person name="Chicoki N."/>
            <person name="Fauchery L."/>
            <person name="Kohler A."/>
            <person name="Kuo A."/>
            <person name="Labutti K."/>
            <person name="Pangilinan J."/>
            <person name="Lipzen A."/>
            <person name="Riley R."/>
            <person name="Andreopoulos W."/>
            <person name="He G."/>
            <person name="Johnson J."/>
            <person name="Barry K.W."/>
            <person name="Grigoriev I.V."/>
            <person name="Nagy L."/>
            <person name="Hibbett D."/>
            <person name="Henrissat B."/>
            <person name="Matheny P.B."/>
            <person name="Labbe J."/>
            <person name="Martin F."/>
        </authorList>
    </citation>
    <scope>NUCLEOTIDE SEQUENCE</scope>
    <source>
        <strain evidence="1">FP105234-sp</strain>
    </source>
</reference>
<sequence length="356" mass="39352">MDRDEFPPIFGPPRRSSTPDLIGFLPQRRRISIEQKKGIILEYSRPLGRLVVWAWPVDEFGQRVSPELFAVYRDTHEFAAPGCLCASADPDPNAFTESIVFRVASGRLKGFWVAACAQEVCKYFYIIERIYPRFGILVKRYPLRAPGELPPPPVQRTVDGPLLYVPASAVSTPEATPEPTPPPPGGSRALKRSGAHIFDDDDRASTPGRRSFARTSSGDSIFSTSSAASSTPGRASQRRRLDIAGSYTAARVAARSASYASSSSSTGTVASTPSGRLHLTHRIRWTPSPVLQLLKLDDFVDGGLSDADFRALFIQCRFCNRWITQRVHEEAHSPYCIIDLTNDAEEREVIDLTNLD</sequence>
<protein>
    <submittedName>
        <fullName evidence="1">Uncharacterized protein</fullName>
    </submittedName>
</protein>
<name>A0ACB8R0X6_9AGAM</name>
<proteinExistence type="predicted"/>
<dbReference type="EMBL" id="MU276729">
    <property type="protein sequence ID" value="KAI0037759.1"/>
    <property type="molecule type" value="Genomic_DNA"/>
</dbReference>
<gene>
    <name evidence="1" type="ORF">FA95DRAFT_1613907</name>
</gene>
<reference evidence="1" key="2">
    <citation type="journal article" date="2022" name="New Phytol.">
        <title>Evolutionary transition to the ectomycorrhizal habit in the genomes of a hyperdiverse lineage of mushroom-forming fungi.</title>
        <authorList>
            <person name="Looney B."/>
            <person name="Miyauchi S."/>
            <person name="Morin E."/>
            <person name="Drula E."/>
            <person name="Courty P.E."/>
            <person name="Kohler A."/>
            <person name="Kuo A."/>
            <person name="LaButti K."/>
            <person name="Pangilinan J."/>
            <person name="Lipzen A."/>
            <person name="Riley R."/>
            <person name="Andreopoulos W."/>
            <person name="He G."/>
            <person name="Johnson J."/>
            <person name="Nolan M."/>
            <person name="Tritt A."/>
            <person name="Barry K.W."/>
            <person name="Grigoriev I.V."/>
            <person name="Nagy L.G."/>
            <person name="Hibbett D."/>
            <person name="Henrissat B."/>
            <person name="Matheny P.B."/>
            <person name="Labbe J."/>
            <person name="Martin F.M."/>
        </authorList>
    </citation>
    <scope>NUCLEOTIDE SEQUENCE</scope>
    <source>
        <strain evidence="1">FP105234-sp</strain>
    </source>
</reference>
<organism evidence="1 2">
    <name type="scientific">Auriscalpium vulgare</name>
    <dbReference type="NCBI Taxonomy" id="40419"/>
    <lineage>
        <taxon>Eukaryota</taxon>
        <taxon>Fungi</taxon>
        <taxon>Dikarya</taxon>
        <taxon>Basidiomycota</taxon>
        <taxon>Agaricomycotina</taxon>
        <taxon>Agaricomycetes</taxon>
        <taxon>Russulales</taxon>
        <taxon>Auriscalpiaceae</taxon>
        <taxon>Auriscalpium</taxon>
    </lineage>
</organism>
<keyword evidence="2" id="KW-1185">Reference proteome</keyword>
<accession>A0ACB8R0X6</accession>
<comment type="caution">
    <text evidence="1">The sequence shown here is derived from an EMBL/GenBank/DDBJ whole genome shotgun (WGS) entry which is preliminary data.</text>
</comment>
<dbReference type="Proteomes" id="UP000814033">
    <property type="component" value="Unassembled WGS sequence"/>
</dbReference>